<organism evidence="1 2">
    <name type="scientific">Nocardia rhamnosiphila</name>
    <dbReference type="NCBI Taxonomy" id="426716"/>
    <lineage>
        <taxon>Bacteria</taxon>
        <taxon>Bacillati</taxon>
        <taxon>Actinomycetota</taxon>
        <taxon>Actinomycetes</taxon>
        <taxon>Mycobacteriales</taxon>
        <taxon>Nocardiaceae</taxon>
        <taxon>Nocardia</taxon>
    </lineage>
</organism>
<dbReference type="RefSeq" id="WP_051714499.1">
    <property type="nucleotide sequence ID" value="NZ_JBEYBD010000017.1"/>
</dbReference>
<dbReference type="EMBL" id="JBEYBF010000021">
    <property type="protein sequence ID" value="MEU1955158.1"/>
    <property type="molecule type" value="Genomic_DNA"/>
</dbReference>
<keyword evidence="2" id="KW-1185">Reference proteome</keyword>
<dbReference type="Gene3D" id="1.20.120.450">
    <property type="entry name" value="dinb family like domain"/>
    <property type="match status" value="1"/>
</dbReference>
<dbReference type="NCBIfam" id="NF047843">
    <property type="entry name" value="MST_Rv0443"/>
    <property type="match status" value="1"/>
</dbReference>
<protein>
    <submittedName>
        <fullName evidence="1">DUF664 domain-containing protein</fullName>
    </submittedName>
</protein>
<sequence>MNSADLLTDAFDRIRGVVHEAVDGLDEQALTHRLDPAANSIAWLVWHLTRVQDEHLAELQATESLWTGRGWFERFDLPIDRDATGYGDTPAEVALISAPPELLTGYHDAVHARTVRFVAALDDRDLDAIVDTNWDPPVTMGVRLVSVIADDLQHAGQAAFVRGILSRAPAGRTDPAATH</sequence>
<comment type="caution">
    <text evidence="1">The sequence shown here is derived from an EMBL/GenBank/DDBJ whole genome shotgun (WGS) entry which is preliminary data.</text>
</comment>
<dbReference type="InterPro" id="IPR007061">
    <property type="entry name" value="MST-like"/>
</dbReference>
<reference evidence="1 2" key="1">
    <citation type="submission" date="2024-06" db="EMBL/GenBank/DDBJ databases">
        <title>The Natural Products Discovery Center: Release of the First 8490 Sequenced Strains for Exploring Actinobacteria Biosynthetic Diversity.</title>
        <authorList>
            <person name="Kalkreuter E."/>
            <person name="Kautsar S.A."/>
            <person name="Yang D."/>
            <person name="Bader C.D."/>
            <person name="Teijaro C.N."/>
            <person name="Fluegel L."/>
            <person name="Davis C.M."/>
            <person name="Simpson J.R."/>
            <person name="Lauterbach L."/>
            <person name="Steele A.D."/>
            <person name="Gui C."/>
            <person name="Meng S."/>
            <person name="Li G."/>
            <person name="Viehrig K."/>
            <person name="Ye F."/>
            <person name="Su P."/>
            <person name="Kiefer A.F."/>
            <person name="Nichols A."/>
            <person name="Cepeda A.J."/>
            <person name="Yan W."/>
            <person name="Fan B."/>
            <person name="Jiang Y."/>
            <person name="Adhikari A."/>
            <person name="Zheng C.-J."/>
            <person name="Schuster L."/>
            <person name="Cowan T.M."/>
            <person name="Smanski M.J."/>
            <person name="Chevrette M.G."/>
            <person name="De Carvalho L.P.S."/>
            <person name="Shen B."/>
        </authorList>
    </citation>
    <scope>NUCLEOTIDE SEQUENCE [LARGE SCALE GENOMIC DNA]</scope>
    <source>
        <strain evidence="1 2">NPDC019708</strain>
    </source>
</reference>
<evidence type="ECO:0000313" key="1">
    <source>
        <dbReference type="EMBL" id="MEU1955158.1"/>
    </source>
</evidence>
<accession>A0ABV2WWC2</accession>
<evidence type="ECO:0000313" key="2">
    <source>
        <dbReference type="Proteomes" id="UP001550628"/>
    </source>
</evidence>
<dbReference type="Pfam" id="PF04978">
    <property type="entry name" value="MST"/>
    <property type="match status" value="1"/>
</dbReference>
<dbReference type="GeneID" id="96245386"/>
<dbReference type="InterPro" id="IPR034660">
    <property type="entry name" value="DinB/YfiT-like"/>
</dbReference>
<gene>
    <name evidence="1" type="ORF">ABZ510_25260</name>
</gene>
<dbReference type="Proteomes" id="UP001550628">
    <property type="component" value="Unassembled WGS sequence"/>
</dbReference>
<proteinExistence type="predicted"/>
<name>A0ABV2WWC2_9NOCA</name>
<dbReference type="SUPFAM" id="SSF109854">
    <property type="entry name" value="DinB/YfiT-like putative metalloenzymes"/>
    <property type="match status" value="1"/>
</dbReference>